<sequence>MKHPVLSMCVCCRNAASRVEDTLWSLILQTADFNTYEILVIDNASDDIDQLKSLIMNMGNEGHKIRLVEEPNIGLSYARNRGVKESNGDYVFFIDDDAIANARLAEHYIKSIEEHKPDVIGGNIFPLFAVQPPRELDYSCWGKWSLKHFGDSDRWLDDGEYFIGTNIGALRKLLITHPFNSELGRKGESLVGGEEWYLGDSRFRRRFVAGAYVLHKVPGERMSTNYFAKRSLGAMHQQGQKIRLLQLLIG</sequence>
<reference evidence="2" key="1">
    <citation type="journal article" date="2014" name="Front. Microbiol.">
        <title>High frequency of phylogenetically diverse reductive dehalogenase-homologous genes in deep subseafloor sedimentary metagenomes.</title>
        <authorList>
            <person name="Kawai M."/>
            <person name="Futagami T."/>
            <person name="Toyoda A."/>
            <person name="Takaki Y."/>
            <person name="Nishi S."/>
            <person name="Hori S."/>
            <person name="Arai W."/>
            <person name="Tsubouchi T."/>
            <person name="Morono Y."/>
            <person name="Uchiyama I."/>
            <person name="Ito T."/>
            <person name="Fujiyama A."/>
            <person name="Inagaki F."/>
            <person name="Takami H."/>
        </authorList>
    </citation>
    <scope>NUCLEOTIDE SEQUENCE</scope>
    <source>
        <strain evidence="2">Expedition CK06-06</strain>
    </source>
</reference>
<dbReference type="Pfam" id="PF00535">
    <property type="entry name" value="Glycos_transf_2"/>
    <property type="match status" value="1"/>
</dbReference>
<feature type="domain" description="Glycosyltransferase 2-like" evidence="1">
    <location>
        <begin position="7"/>
        <end position="174"/>
    </location>
</feature>
<dbReference type="EMBL" id="BARS01037402">
    <property type="protein sequence ID" value="GAG25842.1"/>
    <property type="molecule type" value="Genomic_DNA"/>
</dbReference>
<dbReference type="PANTHER" id="PTHR22916">
    <property type="entry name" value="GLYCOSYLTRANSFERASE"/>
    <property type="match status" value="1"/>
</dbReference>
<dbReference type="PANTHER" id="PTHR22916:SF3">
    <property type="entry name" value="UDP-GLCNAC:BETAGAL BETA-1,3-N-ACETYLGLUCOSAMINYLTRANSFERASE-LIKE PROTEIN 1"/>
    <property type="match status" value="1"/>
</dbReference>
<comment type="caution">
    <text evidence="2">The sequence shown here is derived from an EMBL/GenBank/DDBJ whole genome shotgun (WGS) entry which is preliminary data.</text>
</comment>
<proteinExistence type="predicted"/>
<protein>
    <recommendedName>
        <fullName evidence="1">Glycosyltransferase 2-like domain-containing protein</fullName>
    </recommendedName>
</protein>
<dbReference type="InterPro" id="IPR029044">
    <property type="entry name" value="Nucleotide-diphossugar_trans"/>
</dbReference>
<feature type="non-terminal residue" evidence="2">
    <location>
        <position position="250"/>
    </location>
</feature>
<dbReference type="AlphaFoldDB" id="X0WRL5"/>
<accession>X0WRL5</accession>
<dbReference type="CDD" id="cd00761">
    <property type="entry name" value="Glyco_tranf_GTA_type"/>
    <property type="match status" value="1"/>
</dbReference>
<evidence type="ECO:0000313" key="2">
    <source>
        <dbReference type="EMBL" id="GAG25842.1"/>
    </source>
</evidence>
<dbReference type="SUPFAM" id="SSF53448">
    <property type="entry name" value="Nucleotide-diphospho-sugar transferases"/>
    <property type="match status" value="1"/>
</dbReference>
<dbReference type="Gene3D" id="3.90.550.10">
    <property type="entry name" value="Spore Coat Polysaccharide Biosynthesis Protein SpsA, Chain A"/>
    <property type="match status" value="1"/>
</dbReference>
<gene>
    <name evidence="2" type="ORF">S01H1_57359</name>
</gene>
<dbReference type="GO" id="GO:0016758">
    <property type="term" value="F:hexosyltransferase activity"/>
    <property type="evidence" value="ECO:0007669"/>
    <property type="project" value="UniProtKB-ARBA"/>
</dbReference>
<evidence type="ECO:0000259" key="1">
    <source>
        <dbReference type="Pfam" id="PF00535"/>
    </source>
</evidence>
<name>X0WRL5_9ZZZZ</name>
<organism evidence="2">
    <name type="scientific">marine sediment metagenome</name>
    <dbReference type="NCBI Taxonomy" id="412755"/>
    <lineage>
        <taxon>unclassified sequences</taxon>
        <taxon>metagenomes</taxon>
        <taxon>ecological metagenomes</taxon>
    </lineage>
</organism>
<dbReference type="InterPro" id="IPR001173">
    <property type="entry name" value="Glyco_trans_2-like"/>
</dbReference>